<dbReference type="InterPro" id="IPR019734">
    <property type="entry name" value="TPR_rpt"/>
</dbReference>
<dbReference type="SUPFAM" id="SSF48452">
    <property type="entry name" value="TPR-like"/>
    <property type="match status" value="2"/>
</dbReference>
<feature type="domain" description="NB-ARC" evidence="1">
    <location>
        <begin position="65"/>
        <end position="216"/>
    </location>
</feature>
<dbReference type="InterPro" id="IPR027417">
    <property type="entry name" value="P-loop_NTPase"/>
</dbReference>
<protein>
    <submittedName>
        <fullName evidence="2">Tetratricopeptide repeat protein</fullName>
    </submittedName>
</protein>
<dbReference type="PRINTS" id="PR00364">
    <property type="entry name" value="DISEASERSIST"/>
</dbReference>
<dbReference type="RefSeq" id="WP_376736988.1">
    <property type="nucleotide sequence ID" value="NZ_JAYMRS010000001.1"/>
</dbReference>
<dbReference type="Gene3D" id="1.25.40.10">
    <property type="entry name" value="Tetratricopeptide repeat domain"/>
    <property type="match status" value="2"/>
</dbReference>
<keyword evidence="3" id="KW-1185">Reference proteome</keyword>
<evidence type="ECO:0000313" key="3">
    <source>
        <dbReference type="Proteomes" id="UP001585053"/>
    </source>
</evidence>
<dbReference type="SMART" id="SM00028">
    <property type="entry name" value="TPR"/>
    <property type="match status" value="6"/>
</dbReference>
<dbReference type="InterPro" id="IPR011990">
    <property type="entry name" value="TPR-like_helical_dom_sf"/>
</dbReference>
<comment type="caution">
    <text evidence="2">The sequence shown here is derived from an EMBL/GenBank/DDBJ whole genome shotgun (WGS) entry which is preliminary data.</text>
</comment>
<dbReference type="Proteomes" id="UP001585053">
    <property type="component" value="Unassembled WGS sequence"/>
</dbReference>
<gene>
    <name evidence="2" type="ORF">VSQ78_04090</name>
</gene>
<name>A0ABV5DQJ8_9ACTN</name>
<dbReference type="InterPro" id="IPR002182">
    <property type="entry name" value="NB-ARC"/>
</dbReference>
<organism evidence="2 3">
    <name type="scientific">Nocardiopsis alba</name>
    <dbReference type="NCBI Taxonomy" id="53437"/>
    <lineage>
        <taxon>Bacteria</taxon>
        <taxon>Bacillati</taxon>
        <taxon>Actinomycetota</taxon>
        <taxon>Actinomycetes</taxon>
        <taxon>Streptosporangiales</taxon>
        <taxon>Nocardiopsidaceae</taxon>
        <taxon>Nocardiopsis</taxon>
    </lineage>
</organism>
<dbReference type="Pfam" id="PF13424">
    <property type="entry name" value="TPR_12"/>
    <property type="match status" value="2"/>
</dbReference>
<evidence type="ECO:0000313" key="2">
    <source>
        <dbReference type="EMBL" id="MFB8766871.1"/>
    </source>
</evidence>
<proteinExistence type="predicted"/>
<dbReference type="PANTHER" id="PTHR47691:SF3">
    <property type="entry name" value="HTH-TYPE TRANSCRIPTIONAL REGULATOR RV0890C-RELATED"/>
    <property type="match status" value="1"/>
</dbReference>
<accession>A0ABV5DQJ8</accession>
<dbReference type="EMBL" id="JAYMRS010000001">
    <property type="protein sequence ID" value="MFB8766871.1"/>
    <property type="molecule type" value="Genomic_DNA"/>
</dbReference>
<reference evidence="2 3" key="1">
    <citation type="submission" date="2024-01" db="EMBL/GenBank/DDBJ databases">
        <title>Genome mining of biosynthetic gene clusters to explore secondary metabolites of Streptomyces sp.</title>
        <authorList>
            <person name="Baig A."/>
            <person name="Ajitkumar Shintre N."/>
            <person name="Kumar H."/>
            <person name="Anbarasu A."/>
            <person name="Ramaiah S."/>
        </authorList>
    </citation>
    <scope>NUCLEOTIDE SEQUENCE [LARGE SCALE GENOMIC DNA]</scope>
    <source>
        <strain evidence="2 3">A01</strain>
    </source>
</reference>
<dbReference type="PANTHER" id="PTHR47691">
    <property type="entry name" value="REGULATOR-RELATED"/>
    <property type="match status" value="1"/>
</dbReference>
<evidence type="ECO:0000259" key="1">
    <source>
        <dbReference type="Pfam" id="PF00931"/>
    </source>
</evidence>
<dbReference type="Pfam" id="PF00931">
    <property type="entry name" value="NB-ARC"/>
    <property type="match status" value="1"/>
</dbReference>
<dbReference type="SUPFAM" id="SSF52540">
    <property type="entry name" value="P-loop containing nucleoside triphosphate hydrolases"/>
    <property type="match status" value="1"/>
</dbReference>
<dbReference type="Gene3D" id="3.40.50.300">
    <property type="entry name" value="P-loop containing nucleotide triphosphate hydrolases"/>
    <property type="match status" value="1"/>
</dbReference>
<sequence length="791" mass="87597">MGAVAGRAVQARDVQGGIHFHGQNPPTHSSPVPGQLPGDVHGFVNRIGELEVLSTHLSTEDLDGTSEAPVHVITGTAGVGKTALALHWAHRVRDRFPDGQLYVDLRGYGAGRPIDPDQALERFVRAFGVPADSVPADLDDRSALYRSLLAERRVLVVLDNAATAAQVRPLLPGSSACVVLVTSRDRLSGLVARDGARRLTVRTLEPEEAVELLEHVTESHRPRDEPYEVAELARLCGELPLALRIAAERAAGRPHMPLSELIQDLRDESALWDALATDDEEEADAVRSVFAWSYRALPEETARLFRLLGLHPGHDFDAGSAAVLGDLPLRRARRVLDTLVGAHLVEQIGPDRYRFHDLLRSYALDQARREESPESRYQALERLLNRYLYTADSASRVVDSPLHRLESVSASNEDANGDIREFADNADAVRWFEAENRNLVALTEAASEAGMDSIAWRLPIVLRHVYVYRTPMNAWISTTLLGLGAARREREHAAEAELLESLGMAYVQSHRTQESIERHRHALRLRRELGDELGEAMSLNALGLAHLREHRVDRAREAFERSLATARRLGERTWEGIVLGNLADALLDSGDLHGSVALAEKARAILRETGNRMSEFACLVCLGTAWRDLGSLDRALSYVLSALDVARELDNAVREGFALLELGRIHELLDRPEEALANFHEAALLHRSIGDHVREARSFEGAGQVHRSAGRLKESARFFRQAAIGYRRNKAYHDLAECLDRLATVLSDIGEPEASREHRREALEAIADLSDPRAERLRETVTARLTDPSPS</sequence>